<evidence type="ECO:0000313" key="2">
    <source>
        <dbReference type="Proteomes" id="UP000011586"/>
    </source>
</evidence>
<proteinExistence type="predicted"/>
<keyword evidence="2" id="KW-1185">Reference proteome</keyword>
<name>M0EE82_9EURY</name>
<sequence>MNRVGTSISTSLLPELSTRTLKNIDRVYVEIRTLIALLNSRTPRFCLALLKVTDVLDSIDRLVILSY</sequence>
<organism evidence="1 2">
    <name type="scientific">Halorubrum californiense DSM 19288</name>
    <dbReference type="NCBI Taxonomy" id="1227465"/>
    <lineage>
        <taxon>Archaea</taxon>
        <taxon>Methanobacteriati</taxon>
        <taxon>Methanobacteriota</taxon>
        <taxon>Stenosarchaea group</taxon>
        <taxon>Halobacteria</taxon>
        <taxon>Halobacteriales</taxon>
        <taxon>Haloferacaceae</taxon>
        <taxon>Halorubrum</taxon>
    </lineage>
</organism>
<reference evidence="1 2" key="1">
    <citation type="journal article" date="2014" name="PLoS Genet.">
        <title>Phylogenetically driven sequencing of extremely halophilic archaea reveals strategies for static and dynamic osmo-response.</title>
        <authorList>
            <person name="Becker E.A."/>
            <person name="Seitzer P.M."/>
            <person name="Tritt A."/>
            <person name="Larsen D."/>
            <person name="Krusor M."/>
            <person name="Yao A.I."/>
            <person name="Wu D."/>
            <person name="Madern D."/>
            <person name="Eisen J.A."/>
            <person name="Darling A.E."/>
            <person name="Facciotti M.T."/>
        </authorList>
    </citation>
    <scope>NUCLEOTIDE SEQUENCE [LARGE SCALE GENOMIC DNA]</scope>
    <source>
        <strain evidence="1 2">DSM 19288</strain>
    </source>
</reference>
<accession>M0EE82</accession>
<dbReference type="AlphaFoldDB" id="M0EE82"/>
<gene>
    <name evidence="1" type="ORF">C463_04861</name>
</gene>
<dbReference type="EMBL" id="AOJK01000024">
    <property type="protein sequence ID" value="ELZ46091.1"/>
    <property type="molecule type" value="Genomic_DNA"/>
</dbReference>
<comment type="caution">
    <text evidence="1">The sequence shown here is derived from an EMBL/GenBank/DDBJ whole genome shotgun (WGS) entry which is preliminary data.</text>
</comment>
<dbReference type="Proteomes" id="UP000011586">
    <property type="component" value="Unassembled WGS sequence"/>
</dbReference>
<protein>
    <submittedName>
        <fullName evidence="1">Uncharacterized protein</fullName>
    </submittedName>
</protein>
<evidence type="ECO:0000313" key="1">
    <source>
        <dbReference type="EMBL" id="ELZ46091.1"/>
    </source>
</evidence>